<protein>
    <submittedName>
        <fullName evidence="1">Uncharacterized protein</fullName>
    </submittedName>
</protein>
<reference evidence="1 2" key="1">
    <citation type="journal article" date="2016" name="Nat. Commun.">
        <title>Thousands of microbial genomes shed light on interconnected biogeochemical processes in an aquifer system.</title>
        <authorList>
            <person name="Anantharaman K."/>
            <person name="Brown C.T."/>
            <person name="Hug L.A."/>
            <person name="Sharon I."/>
            <person name="Castelle C.J."/>
            <person name="Probst A.J."/>
            <person name="Thomas B.C."/>
            <person name="Singh A."/>
            <person name="Wilkins M.J."/>
            <person name="Karaoz U."/>
            <person name="Brodie E.L."/>
            <person name="Williams K.H."/>
            <person name="Hubbard S.S."/>
            <person name="Banfield J.F."/>
        </authorList>
    </citation>
    <scope>NUCLEOTIDE SEQUENCE [LARGE SCALE GENOMIC DNA]</scope>
</reference>
<accession>A0A1F8EGM8</accession>
<dbReference type="AlphaFoldDB" id="A0A1F8EGM8"/>
<name>A0A1F8EGM8_9BACT</name>
<sequence>MGSRKTTISVVLLFSKGGEIVRSIETIMREDFEKTERHLRQEINSITKLLAALCEHVEKSSQATILITIAGGEVASWWGKHKKTEAERKAEIESKEVRRIARENEERWRKDTRDKILEKLTKEERKILGLVD</sequence>
<organism evidence="1 2">
    <name type="scientific">Candidatus Yanofskybacteria bacterium RIFCSPHIGHO2_01_FULL_41_26</name>
    <dbReference type="NCBI Taxonomy" id="1802661"/>
    <lineage>
        <taxon>Bacteria</taxon>
        <taxon>Candidatus Yanofskyibacteriota</taxon>
    </lineage>
</organism>
<comment type="caution">
    <text evidence="1">The sequence shown here is derived from an EMBL/GenBank/DDBJ whole genome shotgun (WGS) entry which is preliminary data.</text>
</comment>
<gene>
    <name evidence="1" type="ORF">A2649_03700</name>
</gene>
<proteinExistence type="predicted"/>
<evidence type="ECO:0000313" key="1">
    <source>
        <dbReference type="EMBL" id="OGM99218.1"/>
    </source>
</evidence>
<dbReference type="EMBL" id="MGJB01000001">
    <property type="protein sequence ID" value="OGM99218.1"/>
    <property type="molecule type" value="Genomic_DNA"/>
</dbReference>
<evidence type="ECO:0000313" key="2">
    <source>
        <dbReference type="Proteomes" id="UP000176893"/>
    </source>
</evidence>
<dbReference type="Proteomes" id="UP000176893">
    <property type="component" value="Unassembled WGS sequence"/>
</dbReference>